<evidence type="ECO:0008006" key="4">
    <source>
        <dbReference type="Google" id="ProtNLM"/>
    </source>
</evidence>
<name>A0A8X8I735_CALTT</name>
<feature type="transmembrane region" description="Helical" evidence="1">
    <location>
        <begin position="29"/>
        <end position="51"/>
    </location>
</feature>
<dbReference type="AlphaFoldDB" id="A0A8X8I735"/>
<reference evidence="2 3" key="1">
    <citation type="journal article" date="2020" name="Extremophiles">
        <title>Genomic analysis of Caldalkalibacillus thermarum TA2.A1 reveals aerobic alkaliphilic metabolism and evolutionary hallmarks linking alkaliphilic bacteria and plant life.</title>
        <authorList>
            <person name="de Jong S.I."/>
            <person name="van den Broek M.A."/>
            <person name="Merkel A.Y."/>
            <person name="de la Torre Cortes P."/>
            <person name="Kalamorz F."/>
            <person name="Cook G.M."/>
            <person name="van Loosdrecht M.C.M."/>
            <person name="McMillan D.G.G."/>
        </authorList>
    </citation>
    <scope>NUCLEOTIDE SEQUENCE [LARGE SCALE GENOMIC DNA]</scope>
    <source>
        <strain evidence="2 3">TA2.A1</strain>
    </source>
</reference>
<dbReference type="Proteomes" id="UP000825179">
    <property type="component" value="Chromosome"/>
</dbReference>
<organism evidence="2 3">
    <name type="scientific">Caldalkalibacillus thermarum (strain TA2.A1)</name>
    <dbReference type="NCBI Taxonomy" id="986075"/>
    <lineage>
        <taxon>Bacteria</taxon>
        <taxon>Bacillati</taxon>
        <taxon>Bacillota</taxon>
        <taxon>Bacilli</taxon>
        <taxon>Bacillales</taxon>
        <taxon>Bacillaceae</taxon>
        <taxon>Caldalkalibacillus</taxon>
    </lineage>
</organism>
<protein>
    <recommendedName>
        <fullName evidence="4">Prepilin-type N-terminal cleavage/methylation domain-containing protein</fullName>
    </recommendedName>
</protein>
<keyword evidence="1" id="KW-0472">Membrane</keyword>
<dbReference type="Pfam" id="PF15980">
    <property type="entry name" value="ComGF"/>
    <property type="match status" value="1"/>
</dbReference>
<evidence type="ECO:0000313" key="2">
    <source>
        <dbReference type="EMBL" id="QZT32689.1"/>
    </source>
</evidence>
<gene>
    <name evidence="2" type="ORF">HUR95_09840</name>
</gene>
<keyword evidence="3" id="KW-1185">Reference proteome</keyword>
<evidence type="ECO:0000313" key="3">
    <source>
        <dbReference type="Proteomes" id="UP000825179"/>
    </source>
</evidence>
<sequence length="166" mass="19685">MAYYGRVREQKQVGVCCLSKQEGLTLVELMVYMGLLGGVCLTVFPVLSFFLEVPQSWQKTVRLEREAQIFFQQFEREVQQSQQYVLENNKRIHFFDQHDQITYEKHGDVIRRQLNHEGHVVMCQFVREITFEPVTQQLFKAELTLEKEGALFHTERWIGLRAVTRE</sequence>
<dbReference type="InterPro" id="IPR016977">
    <property type="entry name" value="ComGF"/>
</dbReference>
<dbReference type="KEGG" id="cthu:HUR95_09840"/>
<dbReference type="RefSeq" id="WP_083813852.1">
    <property type="nucleotide sequence ID" value="NZ_CP082237.1"/>
</dbReference>
<proteinExistence type="predicted"/>
<keyword evidence="1" id="KW-1133">Transmembrane helix</keyword>
<evidence type="ECO:0000256" key="1">
    <source>
        <dbReference type="SAM" id="Phobius"/>
    </source>
</evidence>
<accession>A0A8X8I735</accession>
<dbReference type="EMBL" id="CP082237">
    <property type="protein sequence ID" value="QZT32689.1"/>
    <property type="molecule type" value="Genomic_DNA"/>
</dbReference>
<keyword evidence="1" id="KW-0812">Transmembrane</keyword>